<feature type="transmembrane region" description="Helical" evidence="6">
    <location>
        <begin position="20"/>
        <end position="38"/>
    </location>
</feature>
<keyword evidence="7" id="KW-0131">Cell cycle</keyword>
<dbReference type="GO" id="GO:0005886">
    <property type="term" value="C:plasma membrane"/>
    <property type="evidence" value="ECO:0007669"/>
    <property type="project" value="TreeGrafter"/>
</dbReference>
<dbReference type="PROSITE" id="PS00428">
    <property type="entry name" value="FTSW_RODA_SPOVE"/>
    <property type="match status" value="1"/>
</dbReference>
<dbReference type="EMBL" id="AZDZ01000003">
    <property type="protein sequence ID" value="KRK80732.1"/>
    <property type="molecule type" value="Genomic_DNA"/>
</dbReference>
<comment type="subcellular location">
    <subcellularLocation>
        <location evidence="1">Membrane</location>
        <topology evidence="1">Multi-pass membrane protein</topology>
    </subcellularLocation>
</comment>
<feature type="transmembrane region" description="Helical" evidence="6">
    <location>
        <begin position="175"/>
        <end position="191"/>
    </location>
</feature>
<sequence>MQIRNSKRENDSDSRIDYGIIFSVMMLALIGLMSIYVATIQDSQNPMKNVVTQVAWYTIGAIIIAVIMQFDAEQLWQVANYVYYGGIALLILVLIFYSRTYAATTGAKSWFAVGSFTFQPSEVMKPAFILMMGKVITNHNSEYQVHTLKTDFLLLGKMLLWTAPVIVLLKLQNDLGTLLVFVAILGGMVLVSGIDWRIILTAFLIVAVIGGAALMFATTDWGRSILTHAGFRSYQFARIDSWLNPSQDTSENGYQIWQNMKAIGSGQLFGKGFNVSNVYVPVRESDMIFSVVGENFGFVGSCILILLYFLLIYQMIQVTFDTKNEFYAYVSTGVIMMILFHVFENIGMSVGLLPLTGIPLPFISQGGSALLGNMIGIGLIMSMRYHHKSYMFENGTFKQR</sequence>
<accession>A0A0R1KB95</accession>
<dbReference type="PATRIC" id="fig|1423775.4.peg.2197"/>
<evidence type="ECO:0000256" key="4">
    <source>
        <dbReference type="ARBA" id="ARBA00022989"/>
    </source>
</evidence>
<feature type="transmembrane region" description="Helical" evidence="6">
    <location>
        <begin position="296"/>
        <end position="314"/>
    </location>
</feature>
<dbReference type="GO" id="GO:0008360">
    <property type="term" value="P:regulation of cell shape"/>
    <property type="evidence" value="ECO:0007669"/>
    <property type="project" value="UniProtKB-KW"/>
</dbReference>
<keyword evidence="8" id="KW-1185">Reference proteome</keyword>
<evidence type="ECO:0000313" key="7">
    <source>
        <dbReference type="EMBL" id="KRK80732.1"/>
    </source>
</evidence>
<name>A0A0R1KB95_9LACO</name>
<keyword evidence="2 6" id="KW-0812">Transmembrane</keyword>
<feature type="transmembrane region" description="Helical" evidence="6">
    <location>
        <begin position="198"/>
        <end position="217"/>
    </location>
</feature>
<dbReference type="PANTHER" id="PTHR30474:SF1">
    <property type="entry name" value="PEPTIDOGLYCAN GLYCOSYLTRANSFERASE MRDB"/>
    <property type="match status" value="1"/>
</dbReference>
<feature type="transmembrane region" description="Helical" evidence="6">
    <location>
        <begin position="326"/>
        <end position="343"/>
    </location>
</feature>
<feature type="transmembrane region" description="Helical" evidence="6">
    <location>
        <begin position="50"/>
        <end position="69"/>
    </location>
</feature>
<dbReference type="STRING" id="1423775.FD03_GL002162"/>
<dbReference type="GO" id="GO:0032153">
    <property type="term" value="C:cell division site"/>
    <property type="evidence" value="ECO:0007669"/>
    <property type="project" value="TreeGrafter"/>
</dbReference>
<evidence type="ECO:0000256" key="6">
    <source>
        <dbReference type="SAM" id="Phobius"/>
    </source>
</evidence>
<organism evidence="7 8">
    <name type="scientific">Companilactobacillus nodensis DSM 19682 = JCM 14932 = NBRC 107160</name>
    <dbReference type="NCBI Taxonomy" id="1423775"/>
    <lineage>
        <taxon>Bacteria</taxon>
        <taxon>Bacillati</taxon>
        <taxon>Bacillota</taxon>
        <taxon>Bacilli</taxon>
        <taxon>Lactobacillales</taxon>
        <taxon>Lactobacillaceae</taxon>
        <taxon>Companilactobacillus</taxon>
    </lineage>
</organism>
<dbReference type="RefSeq" id="WP_034542780.1">
    <property type="nucleotide sequence ID" value="NZ_AZDZ01000003.1"/>
</dbReference>
<keyword evidence="7" id="KW-0132">Cell division</keyword>
<dbReference type="Proteomes" id="UP000051248">
    <property type="component" value="Unassembled WGS sequence"/>
</dbReference>
<dbReference type="GO" id="GO:0051301">
    <property type="term" value="P:cell division"/>
    <property type="evidence" value="ECO:0007669"/>
    <property type="project" value="UniProtKB-KW"/>
</dbReference>
<reference evidence="7 8" key="1">
    <citation type="journal article" date="2015" name="Genome Announc.">
        <title>Expanding the biotechnology potential of lactobacilli through comparative genomics of 213 strains and associated genera.</title>
        <authorList>
            <person name="Sun Z."/>
            <person name="Harris H.M."/>
            <person name="McCann A."/>
            <person name="Guo C."/>
            <person name="Argimon S."/>
            <person name="Zhang W."/>
            <person name="Yang X."/>
            <person name="Jeffery I.B."/>
            <person name="Cooney J.C."/>
            <person name="Kagawa T.F."/>
            <person name="Liu W."/>
            <person name="Song Y."/>
            <person name="Salvetti E."/>
            <person name="Wrobel A."/>
            <person name="Rasinkangas P."/>
            <person name="Parkhill J."/>
            <person name="Rea M.C."/>
            <person name="O'Sullivan O."/>
            <person name="Ritari J."/>
            <person name="Douillard F.P."/>
            <person name="Paul Ross R."/>
            <person name="Yang R."/>
            <person name="Briner A.E."/>
            <person name="Felis G.E."/>
            <person name="de Vos W.M."/>
            <person name="Barrangou R."/>
            <person name="Klaenhammer T.R."/>
            <person name="Caufield P.W."/>
            <person name="Cui Y."/>
            <person name="Zhang H."/>
            <person name="O'Toole P.W."/>
        </authorList>
    </citation>
    <scope>NUCLEOTIDE SEQUENCE [LARGE SCALE GENOMIC DNA]</scope>
    <source>
        <strain evidence="7 8">DSM 19682</strain>
    </source>
</reference>
<dbReference type="AlphaFoldDB" id="A0A0R1KB95"/>
<dbReference type="OrthoDB" id="9768187at2"/>
<evidence type="ECO:0000256" key="1">
    <source>
        <dbReference type="ARBA" id="ARBA00004141"/>
    </source>
</evidence>
<evidence type="ECO:0000256" key="2">
    <source>
        <dbReference type="ARBA" id="ARBA00022692"/>
    </source>
</evidence>
<keyword evidence="3" id="KW-0133">Cell shape</keyword>
<evidence type="ECO:0000256" key="5">
    <source>
        <dbReference type="ARBA" id="ARBA00023136"/>
    </source>
</evidence>
<comment type="caution">
    <text evidence="7">The sequence shown here is derived from an EMBL/GenBank/DDBJ whole genome shotgun (WGS) entry which is preliminary data.</text>
</comment>
<feature type="transmembrane region" description="Helical" evidence="6">
    <location>
        <begin position="363"/>
        <end position="381"/>
    </location>
</feature>
<protein>
    <submittedName>
        <fullName evidence="7">Cell division membrane protein</fullName>
    </submittedName>
</protein>
<proteinExistence type="predicted"/>
<dbReference type="GO" id="GO:0015648">
    <property type="term" value="F:lipid-linked peptidoglycan transporter activity"/>
    <property type="evidence" value="ECO:0007669"/>
    <property type="project" value="TreeGrafter"/>
</dbReference>
<evidence type="ECO:0000313" key="8">
    <source>
        <dbReference type="Proteomes" id="UP000051248"/>
    </source>
</evidence>
<gene>
    <name evidence="7" type="ORF">FD03_GL002162</name>
</gene>
<keyword evidence="4 6" id="KW-1133">Transmembrane helix</keyword>
<dbReference type="PANTHER" id="PTHR30474">
    <property type="entry name" value="CELL CYCLE PROTEIN"/>
    <property type="match status" value="1"/>
</dbReference>
<dbReference type="eggNOG" id="COG0772">
    <property type="taxonomic scope" value="Bacteria"/>
</dbReference>
<dbReference type="InterPro" id="IPR001182">
    <property type="entry name" value="FtsW/RodA"/>
</dbReference>
<dbReference type="InterPro" id="IPR018365">
    <property type="entry name" value="Cell_cycle_FtsW-rel_CS"/>
</dbReference>
<feature type="transmembrane region" description="Helical" evidence="6">
    <location>
        <begin position="81"/>
        <end position="98"/>
    </location>
</feature>
<dbReference type="Pfam" id="PF01098">
    <property type="entry name" value="FTSW_RODA_SPOVE"/>
    <property type="match status" value="1"/>
</dbReference>
<keyword evidence="5 6" id="KW-0472">Membrane</keyword>
<evidence type="ECO:0000256" key="3">
    <source>
        <dbReference type="ARBA" id="ARBA00022960"/>
    </source>
</evidence>